<evidence type="ECO:0000256" key="1">
    <source>
        <dbReference type="ARBA" id="ARBA00022729"/>
    </source>
</evidence>
<comment type="subunit">
    <text evidence="4">Component of the lipopolysaccharide transport and assembly complex. Interacts with LptE and LptA.</text>
</comment>
<dbReference type="Pfam" id="PF19838">
    <property type="entry name" value="LptD_2"/>
    <property type="match status" value="1"/>
</dbReference>
<dbReference type="AlphaFoldDB" id="A0A4R4AL94"/>
<evidence type="ECO:0000256" key="2">
    <source>
        <dbReference type="ARBA" id="ARBA00023136"/>
    </source>
</evidence>
<evidence type="ECO:0000256" key="3">
    <source>
        <dbReference type="ARBA" id="ARBA00023237"/>
    </source>
</evidence>
<keyword evidence="3 4" id="KW-0998">Cell outer membrane</keyword>
<evidence type="ECO:0000313" key="8">
    <source>
        <dbReference type="EMBL" id="TCW39659.1"/>
    </source>
</evidence>
<keyword evidence="1 4" id="KW-0732">Signal</keyword>
<dbReference type="InterPro" id="IPR020889">
    <property type="entry name" value="LipoPS_assembly_LptD"/>
</dbReference>
<keyword evidence="2 4" id="KW-0472">Membrane</keyword>
<dbReference type="PANTHER" id="PTHR30189:SF1">
    <property type="entry name" value="LPS-ASSEMBLY PROTEIN LPTD"/>
    <property type="match status" value="1"/>
</dbReference>
<protein>
    <recommendedName>
        <fullName evidence="4">LPS-assembly protein LptD</fullName>
    </recommendedName>
</protein>
<dbReference type="InterPro" id="IPR050218">
    <property type="entry name" value="LptD"/>
</dbReference>
<gene>
    <name evidence="4" type="primary">lptD</name>
    <name evidence="8" type="ORF">EDC29_10171</name>
</gene>
<dbReference type="GO" id="GO:0015920">
    <property type="term" value="P:lipopolysaccharide transport"/>
    <property type="evidence" value="ECO:0007669"/>
    <property type="project" value="InterPro"/>
</dbReference>
<dbReference type="Proteomes" id="UP000295247">
    <property type="component" value="Unassembled WGS sequence"/>
</dbReference>
<sequence precursor="true">MATMVDFKQGVRASLLATLLAVSAPGAANCTQDCPESESSDGGTLATLRAMLSAIRLPDLVALSPLAPDDSLPAEPEEPLPQPGAARASVDYLHRGLEWDQCGPRKGANVSILGNEDDTTPIDIVADRVDYDRRGERIELRGTVEITRPGQRLEADRATYASASGQTEASGDVFLDYRGLRLQGDRADYNLDTQTGEIEHARYRLSGSANLRGSATRAELLDPARSRYEDIVYTTCAPGNDDWSIRASTLELDRDSGMGVARNARLRVADVPVLYTPYLRFPIDDRRRSGLLIPSFGSSSETGTDITIPYYWNIAPNMDATLMPRYMSTRGLMLGGQFRYLSPHQQIEINAELLPEDRKNPEEGVRGALRVLQNGYYAGWYSSIDYASASDDQYLEDFGNRLDVTSLRNLSQRADFGYTGEGWRTLIRLQQFQTVDTSITPENRPYGQLPHLELELDPQRWNGLLEYRFQGQYDYFDHSNAVHGSRLVAVPSVRIPIRRSFGYLIPQARVYYTGYELQDQQDGLPERPSHLIPSFDLDGKLVFERETNWFGSSALQTLEPRIYYLLTAYEDQSDTPRFDTTALDFSFASLFRANRFTGYDRIGDENRLTLGLTSRTIADDSGRELFRASIGQIYYFDSRRVRLYGDEAEEDVSSSVAGEFAARLSQDWSARASVQWNPNETEDPWEKRVLQLRYAPEPNRLVNLSYRYNLGNQTGSERYEDADLSFQLPLGDRTRLVGRWLYSMLNDETIEAFAGIEYGRCCWRLRLLGQHLKTSSERDGSTSVMLQLELAGLGSFGNPIDKLLERGIYGYHTD</sequence>
<comment type="similarity">
    <text evidence="4">Belongs to the LptD family.</text>
</comment>
<evidence type="ECO:0000259" key="5">
    <source>
        <dbReference type="Pfam" id="PF03968"/>
    </source>
</evidence>
<feature type="signal peptide" evidence="4">
    <location>
        <begin position="1"/>
        <end position="28"/>
    </location>
</feature>
<dbReference type="Pfam" id="PF04453">
    <property type="entry name" value="LptD"/>
    <property type="match status" value="1"/>
</dbReference>
<dbReference type="InterPro" id="IPR045659">
    <property type="entry name" value="LptD_2"/>
</dbReference>
<feature type="chain" id="PRO_5021051914" description="LPS-assembly protein LptD" evidence="4">
    <location>
        <begin position="29"/>
        <end position="814"/>
    </location>
</feature>
<dbReference type="EMBL" id="SMDC01000001">
    <property type="protein sequence ID" value="TCW39659.1"/>
    <property type="molecule type" value="Genomic_DNA"/>
</dbReference>
<evidence type="ECO:0000259" key="7">
    <source>
        <dbReference type="Pfam" id="PF19838"/>
    </source>
</evidence>
<feature type="domain" description="LPS-assembly protein LptD central" evidence="7">
    <location>
        <begin position="260"/>
        <end position="341"/>
    </location>
</feature>
<dbReference type="InterPro" id="IPR005653">
    <property type="entry name" value="OstA-like_N"/>
</dbReference>
<dbReference type="GO" id="GO:1990351">
    <property type="term" value="C:transporter complex"/>
    <property type="evidence" value="ECO:0007669"/>
    <property type="project" value="TreeGrafter"/>
</dbReference>
<name>A0A4R4AL94_MARGR</name>
<comment type="subcellular location">
    <subcellularLocation>
        <location evidence="4">Cell outer membrane</location>
    </subcellularLocation>
</comment>
<dbReference type="GO" id="GO:0043165">
    <property type="term" value="P:Gram-negative-bacterium-type cell outer membrane assembly"/>
    <property type="evidence" value="ECO:0007669"/>
    <property type="project" value="UniProtKB-UniRule"/>
</dbReference>
<comment type="caution">
    <text evidence="8">The sequence shown here is derived from an EMBL/GenBank/DDBJ whole genome shotgun (WGS) entry which is preliminary data.</text>
</comment>
<evidence type="ECO:0000256" key="4">
    <source>
        <dbReference type="HAMAP-Rule" id="MF_01411"/>
    </source>
</evidence>
<feature type="domain" description="Organic solvent tolerance-like N-terminal" evidence="5">
    <location>
        <begin position="124"/>
        <end position="214"/>
    </location>
</feature>
<organism evidence="8 9">
    <name type="scientific">Marichromatium gracile</name>
    <name type="common">Chromatium gracile</name>
    <dbReference type="NCBI Taxonomy" id="1048"/>
    <lineage>
        <taxon>Bacteria</taxon>
        <taxon>Pseudomonadati</taxon>
        <taxon>Pseudomonadota</taxon>
        <taxon>Gammaproteobacteria</taxon>
        <taxon>Chromatiales</taxon>
        <taxon>Chromatiaceae</taxon>
        <taxon>Marichromatium</taxon>
    </lineage>
</organism>
<dbReference type="Gene3D" id="2.60.450.10">
    <property type="entry name" value="Lipopolysaccharide (LPS) transport protein A like domain"/>
    <property type="match status" value="1"/>
</dbReference>
<comment type="function">
    <text evidence="4">Together with LptE, is involved in the assembly of lipopolysaccharide (LPS) at the surface of the outer membrane.</text>
</comment>
<feature type="domain" description="LptD C-terminal" evidence="6">
    <location>
        <begin position="378"/>
        <end position="733"/>
    </location>
</feature>
<evidence type="ECO:0000259" key="6">
    <source>
        <dbReference type="Pfam" id="PF04453"/>
    </source>
</evidence>
<accession>A0A4R4AL94</accession>
<reference evidence="8 9" key="1">
    <citation type="submission" date="2019-03" db="EMBL/GenBank/DDBJ databases">
        <title>Genomic Encyclopedia of Type Strains, Phase IV (KMG-IV): sequencing the most valuable type-strain genomes for metagenomic binning, comparative biology and taxonomic classification.</title>
        <authorList>
            <person name="Goeker M."/>
        </authorList>
    </citation>
    <scope>NUCLEOTIDE SEQUENCE [LARGE SCALE GENOMIC DNA]</scope>
    <source>
        <strain evidence="8 9">DSM 203</strain>
    </source>
</reference>
<dbReference type="PANTHER" id="PTHR30189">
    <property type="entry name" value="LPS-ASSEMBLY PROTEIN"/>
    <property type="match status" value="1"/>
</dbReference>
<dbReference type="GO" id="GO:0009279">
    <property type="term" value="C:cell outer membrane"/>
    <property type="evidence" value="ECO:0007669"/>
    <property type="project" value="UniProtKB-SubCell"/>
</dbReference>
<dbReference type="HAMAP" id="MF_01411">
    <property type="entry name" value="LPS_assembly_LptD"/>
    <property type="match status" value="1"/>
</dbReference>
<dbReference type="InterPro" id="IPR007543">
    <property type="entry name" value="LptD_C"/>
</dbReference>
<dbReference type="Pfam" id="PF03968">
    <property type="entry name" value="LptD_N"/>
    <property type="match status" value="1"/>
</dbReference>
<evidence type="ECO:0000313" key="9">
    <source>
        <dbReference type="Proteomes" id="UP000295247"/>
    </source>
</evidence>
<proteinExistence type="inferred from homology"/>
<comment type="caution">
    <text evidence="4">Lacks conserved residue(s) required for the propagation of feature annotation.</text>
</comment>